<feature type="compositionally biased region" description="Basic and acidic residues" evidence="1">
    <location>
        <begin position="307"/>
        <end position="316"/>
    </location>
</feature>
<feature type="chain" id="PRO_5041342191" evidence="2">
    <location>
        <begin position="25"/>
        <end position="316"/>
    </location>
</feature>
<protein>
    <submittedName>
        <fullName evidence="3">Uncharacterized protein</fullName>
    </submittedName>
</protein>
<accession>A0AA39J137</accession>
<feature type="compositionally biased region" description="Polar residues" evidence="1">
    <location>
        <begin position="29"/>
        <end position="44"/>
    </location>
</feature>
<evidence type="ECO:0000256" key="1">
    <source>
        <dbReference type="SAM" id="MobiDB-lite"/>
    </source>
</evidence>
<keyword evidence="2" id="KW-0732">Signal</keyword>
<feature type="signal peptide" evidence="2">
    <location>
        <begin position="1"/>
        <end position="24"/>
    </location>
</feature>
<feature type="region of interest" description="Disordered" evidence="1">
    <location>
        <begin position="25"/>
        <end position="48"/>
    </location>
</feature>
<name>A0AA39J137_9AGAR</name>
<feature type="compositionally biased region" description="Low complexity" evidence="1">
    <location>
        <begin position="109"/>
        <end position="122"/>
    </location>
</feature>
<dbReference type="AlphaFoldDB" id="A0AA39J137"/>
<proteinExistence type="predicted"/>
<dbReference type="Proteomes" id="UP001175226">
    <property type="component" value="Unassembled WGS sequence"/>
</dbReference>
<keyword evidence="4" id="KW-1185">Reference proteome</keyword>
<sequence>MKIPASSSLLFATLAISSSSTSLAAPAGETSQATGMSTSSSNHHMASRRGSFNMARSDVEGATTVVQKRQVVNNLLCTVESAVPVVGSLLGPLLNLHCGSDASSVASEASVESVSSASGAADSGDDSNPDPNAPQSPSLPSQSPPPPPNTPLTGATDAAPVSPPSPPSPASQRRDVPGSIRGRSLPPRDGSADGDQKPLNATSPTPPSTTTDTPKAVAGSAESHSSPVAHAAEVAEAPVQSSPVSPPVNPSGNLPAGPAGGPSVDPGQAPVKPPVEAPVKPDHAPGAVEGNLSNAKEAAGAPGPAPPKRDSATPEW</sequence>
<comment type="caution">
    <text evidence="3">The sequence shown here is derived from an EMBL/GenBank/DDBJ whole genome shotgun (WGS) entry which is preliminary data.</text>
</comment>
<feature type="compositionally biased region" description="Low complexity" evidence="1">
    <location>
        <begin position="208"/>
        <end position="243"/>
    </location>
</feature>
<reference evidence="3" key="1">
    <citation type="submission" date="2023-06" db="EMBL/GenBank/DDBJ databases">
        <authorList>
            <consortium name="Lawrence Berkeley National Laboratory"/>
            <person name="Ahrendt S."/>
            <person name="Sahu N."/>
            <person name="Indic B."/>
            <person name="Wong-Bajracharya J."/>
            <person name="Merenyi Z."/>
            <person name="Ke H.-M."/>
            <person name="Monk M."/>
            <person name="Kocsube S."/>
            <person name="Drula E."/>
            <person name="Lipzen A."/>
            <person name="Balint B."/>
            <person name="Henrissat B."/>
            <person name="Andreopoulos B."/>
            <person name="Martin F.M."/>
            <person name="Harder C.B."/>
            <person name="Rigling D."/>
            <person name="Ford K.L."/>
            <person name="Foster G.D."/>
            <person name="Pangilinan J."/>
            <person name="Papanicolaou A."/>
            <person name="Barry K."/>
            <person name="LaButti K."/>
            <person name="Viragh M."/>
            <person name="Koriabine M."/>
            <person name="Yan M."/>
            <person name="Riley R."/>
            <person name="Champramary S."/>
            <person name="Plett K.L."/>
            <person name="Tsai I.J."/>
            <person name="Slot J."/>
            <person name="Sipos G."/>
            <person name="Plett J."/>
            <person name="Nagy L.G."/>
            <person name="Grigoriev I.V."/>
        </authorList>
    </citation>
    <scope>NUCLEOTIDE SEQUENCE</scope>
    <source>
        <strain evidence="3">FPL87.14</strain>
    </source>
</reference>
<evidence type="ECO:0000256" key="2">
    <source>
        <dbReference type="SAM" id="SignalP"/>
    </source>
</evidence>
<evidence type="ECO:0000313" key="3">
    <source>
        <dbReference type="EMBL" id="KAK0433560.1"/>
    </source>
</evidence>
<dbReference type="EMBL" id="JAUEPT010000080">
    <property type="protein sequence ID" value="KAK0433560.1"/>
    <property type="molecule type" value="Genomic_DNA"/>
</dbReference>
<gene>
    <name evidence="3" type="ORF">EV421DRAFT_1428440</name>
</gene>
<organism evidence="3 4">
    <name type="scientific">Armillaria borealis</name>
    <dbReference type="NCBI Taxonomy" id="47425"/>
    <lineage>
        <taxon>Eukaryota</taxon>
        <taxon>Fungi</taxon>
        <taxon>Dikarya</taxon>
        <taxon>Basidiomycota</taxon>
        <taxon>Agaricomycotina</taxon>
        <taxon>Agaricomycetes</taxon>
        <taxon>Agaricomycetidae</taxon>
        <taxon>Agaricales</taxon>
        <taxon>Marasmiineae</taxon>
        <taxon>Physalacriaceae</taxon>
        <taxon>Armillaria</taxon>
    </lineage>
</organism>
<feature type="region of interest" description="Disordered" evidence="1">
    <location>
        <begin position="109"/>
        <end position="316"/>
    </location>
</feature>
<evidence type="ECO:0000313" key="4">
    <source>
        <dbReference type="Proteomes" id="UP001175226"/>
    </source>
</evidence>